<keyword evidence="4" id="KW-0472">Membrane</keyword>
<keyword evidence="4" id="KW-0812">Transmembrane</keyword>
<evidence type="ECO:0000313" key="7">
    <source>
        <dbReference type="Proteomes" id="UP000775213"/>
    </source>
</evidence>
<dbReference type="Pfam" id="PF02902">
    <property type="entry name" value="Peptidase_C48"/>
    <property type="match status" value="1"/>
</dbReference>
<dbReference type="SUPFAM" id="SSF54001">
    <property type="entry name" value="Cysteine proteinases"/>
    <property type="match status" value="1"/>
</dbReference>
<comment type="similarity">
    <text evidence="1">Belongs to the peptidase C48 family.</text>
</comment>
<dbReference type="GO" id="GO:0006508">
    <property type="term" value="P:proteolysis"/>
    <property type="evidence" value="ECO:0007669"/>
    <property type="project" value="UniProtKB-KW"/>
</dbReference>
<gene>
    <name evidence="6" type="ORF">IEQ34_016727</name>
</gene>
<feature type="domain" description="Ubiquitin-like protease family profile" evidence="5">
    <location>
        <begin position="1"/>
        <end position="134"/>
    </location>
</feature>
<accession>A0AAV7GHB4</accession>
<evidence type="ECO:0000256" key="2">
    <source>
        <dbReference type="ARBA" id="ARBA00022670"/>
    </source>
</evidence>
<evidence type="ECO:0000256" key="3">
    <source>
        <dbReference type="ARBA" id="ARBA00022801"/>
    </source>
</evidence>
<evidence type="ECO:0000256" key="1">
    <source>
        <dbReference type="ARBA" id="ARBA00005234"/>
    </source>
</evidence>
<comment type="caution">
    <text evidence="6">The sequence shown here is derived from an EMBL/GenBank/DDBJ whole genome shotgun (WGS) entry which is preliminary data.</text>
</comment>
<sequence>MSFYGTVVNVSAIFFVSLLIAWKFCLGYKKFNADTKKFVSHINKESVNAANLILVPIIESSHWTLLVGNLKNKVWDFYDSLPKKTHRAILPEVDTTTSFATDIRRWRIRKIKQVPTQKNSVDCGMYVYKYMEAVIQPEAVVWADHFFFVEEDSSELDFFSKSLNMLLSLIPLLSSQLLFLQTHTPLALPSIQPGNELSNAIVRPRLKIFHPSSNSCIFRQLYEDSLKLAPCEQTDSWKYTPQKFLTVAGTYYCLKAAGPALPAKLSIACEVSDSQWTPVSGSQTTHLMTQMKDGTALCLDVGEDKTIVTNPCRSFSSDANAIENDSQWFQISAFSYKKD</sequence>
<proteinExistence type="inferred from homology"/>
<keyword evidence="7" id="KW-1185">Reference proteome</keyword>
<keyword evidence="2" id="KW-0645">Protease</keyword>
<dbReference type="Proteomes" id="UP000775213">
    <property type="component" value="Unassembled WGS sequence"/>
</dbReference>
<evidence type="ECO:0000313" key="6">
    <source>
        <dbReference type="EMBL" id="KAH0454803.1"/>
    </source>
</evidence>
<dbReference type="AlphaFoldDB" id="A0AAV7GHB4"/>
<dbReference type="EMBL" id="JAGFBR010000015">
    <property type="protein sequence ID" value="KAH0454803.1"/>
    <property type="molecule type" value="Genomic_DNA"/>
</dbReference>
<organism evidence="6 7">
    <name type="scientific">Dendrobium chrysotoxum</name>
    <name type="common">Orchid</name>
    <dbReference type="NCBI Taxonomy" id="161865"/>
    <lineage>
        <taxon>Eukaryota</taxon>
        <taxon>Viridiplantae</taxon>
        <taxon>Streptophyta</taxon>
        <taxon>Embryophyta</taxon>
        <taxon>Tracheophyta</taxon>
        <taxon>Spermatophyta</taxon>
        <taxon>Magnoliopsida</taxon>
        <taxon>Liliopsida</taxon>
        <taxon>Asparagales</taxon>
        <taxon>Orchidaceae</taxon>
        <taxon>Epidendroideae</taxon>
        <taxon>Malaxideae</taxon>
        <taxon>Dendrobiinae</taxon>
        <taxon>Dendrobium</taxon>
    </lineage>
</organism>
<name>A0AAV7GHB4_DENCH</name>
<keyword evidence="3" id="KW-0378">Hydrolase</keyword>
<keyword evidence="4" id="KW-1133">Transmembrane helix</keyword>
<evidence type="ECO:0000256" key="4">
    <source>
        <dbReference type="SAM" id="Phobius"/>
    </source>
</evidence>
<dbReference type="PANTHER" id="PTHR31263:SF44">
    <property type="entry name" value="OS04G0481200 PROTEIN"/>
    <property type="match status" value="1"/>
</dbReference>
<dbReference type="InterPro" id="IPR035992">
    <property type="entry name" value="Ricin_B-like_lectins"/>
</dbReference>
<protein>
    <recommendedName>
        <fullName evidence="5">Ubiquitin-like protease family profile domain-containing protein</fullName>
    </recommendedName>
</protein>
<dbReference type="PROSITE" id="PS50600">
    <property type="entry name" value="ULP_PROTEASE"/>
    <property type="match status" value="1"/>
</dbReference>
<dbReference type="PANTHER" id="PTHR31263">
    <property type="entry name" value="CELLULASE FAMILY PROTEIN (AFU_ORTHOLOGUE AFUA_5G14560)"/>
    <property type="match status" value="1"/>
</dbReference>
<dbReference type="InterPro" id="IPR038765">
    <property type="entry name" value="Papain-like_cys_pep_sf"/>
</dbReference>
<dbReference type="Gene3D" id="3.40.395.10">
    <property type="entry name" value="Adenoviral Proteinase, Chain A"/>
    <property type="match status" value="1"/>
</dbReference>
<reference evidence="6 7" key="1">
    <citation type="journal article" date="2021" name="Hortic Res">
        <title>Chromosome-scale assembly of the Dendrobium chrysotoxum genome enhances the understanding of orchid evolution.</title>
        <authorList>
            <person name="Zhang Y."/>
            <person name="Zhang G.Q."/>
            <person name="Zhang D."/>
            <person name="Liu X.D."/>
            <person name="Xu X.Y."/>
            <person name="Sun W.H."/>
            <person name="Yu X."/>
            <person name="Zhu X."/>
            <person name="Wang Z.W."/>
            <person name="Zhao X."/>
            <person name="Zhong W.Y."/>
            <person name="Chen H."/>
            <person name="Yin W.L."/>
            <person name="Huang T."/>
            <person name="Niu S.C."/>
            <person name="Liu Z.J."/>
        </authorList>
    </citation>
    <scope>NUCLEOTIDE SEQUENCE [LARGE SCALE GENOMIC DNA]</scope>
    <source>
        <strain evidence="6">Lindl</strain>
    </source>
</reference>
<evidence type="ECO:0000259" key="5">
    <source>
        <dbReference type="PROSITE" id="PS50600"/>
    </source>
</evidence>
<dbReference type="SUPFAM" id="SSF50370">
    <property type="entry name" value="Ricin B-like lectins"/>
    <property type="match status" value="1"/>
</dbReference>
<dbReference type="GO" id="GO:0008234">
    <property type="term" value="F:cysteine-type peptidase activity"/>
    <property type="evidence" value="ECO:0007669"/>
    <property type="project" value="InterPro"/>
</dbReference>
<dbReference type="InterPro" id="IPR003653">
    <property type="entry name" value="Peptidase_C48_C"/>
</dbReference>
<feature type="transmembrane region" description="Helical" evidence="4">
    <location>
        <begin position="6"/>
        <end position="26"/>
    </location>
</feature>